<name>A0A4V6RX90_9RHOO</name>
<dbReference type="GO" id="GO:0003677">
    <property type="term" value="F:DNA binding"/>
    <property type="evidence" value="ECO:0007669"/>
    <property type="project" value="InterPro"/>
</dbReference>
<evidence type="ECO:0000313" key="9">
    <source>
        <dbReference type="Proteomes" id="UP000308430"/>
    </source>
</evidence>
<dbReference type="OrthoDB" id="9783733at2"/>
<keyword evidence="9" id="KW-1185">Reference proteome</keyword>
<dbReference type="InterPro" id="IPR014284">
    <property type="entry name" value="RNA_pol_sigma-70_dom"/>
</dbReference>
<dbReference type="Gene3D" id="1.10.10.10">
    <property type="entry name" value="Winged helix-like DNA-binding domain superfamily/Winged helix DNA-binding domain"/>
    <property type="match status" value="1"/>
</dbReference>
<sequence length="192" mass="21857">MRTILFHIIAARSNVADPSVPSRYDQDLLIFCRRLVKDKETAAEIAQESYARALAAPQPIEKLGAFLRGVARNIANDLWRREQLTRSIFADPHKACSEEGEAAGREAAAPAHWQPEERAEARQRLARLRQALDSMPERQREAFLLYKFEELPHTEIAARMGISVRMVEKHVRLGLLHCKRSLQDAPDGSRRP</sequence>
<dbReference type="InterPro" id="IPR013324">
    <property type="entry name" value="RNA_pol_sigma_r3/r4-like"/>
</dbReference>
<dbReference type="NCBIfam" id="TIGR02937">
    <property type="entry name" value="sigma70-ECF"/>
    <property type="match status" value="1"/>
</dbReference>
<evidence type="ECO:0000256" key="5">
    <source>
        <dbReference type="SAM" id="MobiDB-lite"/>
    </source>
</evidence>
<gene>
    <name evidence="8" type="ORF">E6C76_04200</name>
</gene>
<keyword evidence="3" id="KW-0731">Sigma factor</keyword>
<feature type="region of interest" description="Disordered" evidence="5">
    <location>
        <begin position="100"/>
        <end position="120"/>
    </location>
</feature>
<dbReference type="Gene3D" id="1.10.1740.10">
    <property type="match status" value="1"/>
</dbReference>
<evidence type="ECO:0000256" key="4">
    <source>
        <dbReference type="ARBA" id="ARBA00023163"/>
    </source>
</evidence>
<dbReference type="GO" id="GO:0006352">
    <property type="term" value="P:DNA-templated transcription initiation"/>
    <property type="evidence" value="ECO:0007669"/>
    <property type="project" value="InterPro"/>
</dbReference>
<evidence type="ECO:0000256" key="1">
    <source>
        <dbReference type="ARBA" id="ARBA00010641"/>
    </source>
</evidence>
<evidence type="ECO:0000256" key="3">
    <source>
        <dbReference type="ARBA" id="ARBA00023082"/>
    </source>
</evidence>
<dbReference type="SUPFAM" id="SSF88946">
    <property type="entry name" value="Sigma2 domain of RNA polymerase sigma factors"/>
    <property type="match status" value="1"/>
</dbReference>
<dbReference type="PANTHER" id="PTHR43133:SF63">
    <property type="entry name" value="RNA POLYMERASE SIGMA FACTOR FECI-RELATED"/>
    <property type="match status" value="1"/>
</dbReference>
<dbReference type="InterPro" id="IPR039425">
    <property type="entry name" value="RNA_pol_sigma-70-like"/>
</dbReference>
<protein>
    <submittedName>
        <fullName evidence="8">RNA polymerase sigma factor</fullName>
    </submittedName>
</protein>
<dbReference type="CDD" id="cd06171">
    <property type="entry name" value="Sigma70_r4"/>
    <property type="match status" value="1"/>
</dbReference>
<dbReference type="Pfam" id="PF04542">
    <property type="entry name" value="Sigma70_r2"/>
    <property type="match status" value="1"/>
</dbReference>
<feature type="domain" description="RNA polymerase sigma factor 70 region 4 type 2" evidence="7">
    <location>
        <begin position="126"/>
        <end position="178"/>
    </location>
</feature>
<dbReference type="EMBL" id="SSOC01000002">
    <property type="protein sequence ID" value="THF66068.1"/>
    <property type="molecule type" value="Genomic_DNA"/>
</dbReference>
<comment type="similarity">
    <text evidence="1">Belongs to the sigma-70 factor family. ECF subfamily.</text>
</comment>
<evidence type="ECO:0000259" key="7">
    <source>
        <dbReference type="Pfam" id="PF08281"/>
    </source>
</evidence>
<accession>A0A4V6RX90</accession>
<dbReference type="Pfam" id="PF08281">
    <property type="entry name" value="Sigma70_r4_2"/>
    <property type="match status" value="1"/>
</dbReference>
<dbReference type="AlphaFoldDB" id="A0A4V6RX90"/>
<dbReference type="SUPFAM" id="SSF88659">
    <property type="entry name" value="Sigma3 and sigma4 domains of RNA polymerase sigma factors"/>
    <property type="match status" value="1"/>
</dbReference>
<reference evidence="8 9" key="1">
    <citation type="submission" date="2019-04" db="EMBL/GenBank/DDBJ databases">
        <title>Azoarcus nasutitermitis sp. nov. isolated from termite nest.</title>
        <authorList>
            <person name="Lin S.-Y."/>
            <person name="Hameed A."/>
            <person name="Hsu Y.-H."/>
            <person name="Young C.-C."/>
        </authorList>
    </citation>
    <scope>NUCLEOTIDE SEQUENCE [LARGE SCALE GENOMIC DNA]</scope>
    <source>
        <strain evidence="8 9">CC-YHH838</strain>
    </source>
</reference>
<dbReference type="Proteomes" id="UP000308430">
    <property type="component" value="Unassembled WGS sequence"/>
</dbReference>
<comment type="caution">
    <text evidence="8">The sequence shown here is derived from an EMBL/GenBank/DDBJ whole genome shotgun (WGS) entry which is preliminary data.</text>
</comment>
<keyword evidence="4" id="KW-0804">Transcription</keyword>
<feature type="domain" description="RNA polymerase sigma-70 region 2" evidence="6">
    <location>
        <begin position="23"/>
        <end position="83"/>
    </location>
</feature>
<dbReference type="PANTHER" id="PTHR43133">
    <property type="entry name" value="RNA POLYMERASE ECF-TYPE SIGMA FACTO"/>
    <property type="match status" value="1"/>
</dbReference>
<evidence type="ECO:0000256" key="2">
    <source>
        <dbReference type="ARBA" id="ARBA00023015"/>
    </source>
</evidence>
<proteinExistence type="inferred from homology"/>
<dbReference type="GO" id="GO:0016987">
    <property type="term" value="F:sigma factor activity"/>
    <property type="evidence" value="ECO:0007669"/>
    <property type="project" value="UniProtKB-KW"/>
</dbReference>
<dbReference type="InterPro" id="IPR013249">
    <property type="entry name" value="RNA_pol_sigma70_r4_t2"/>
</dbReference>
<organism evidence="8 9">
    <name type="scientific">Pseudothauera nasutitermitis</name>
    <dbReference type="NCBI Taxonomy" id="2565930"/>
    <lineage>
        <taxon>Bacteria</taxon>
        <taxon>Pseudomonadati</taxon>
        <taxon>Pseudomonadota</taxon>
        <taxon>Betaproteobacteria</taxon>
        <taxon>Rhodocyclales</taxon>
        <taxon>Zoogloeaceae</taxon>
        <taxon>Pseudothauera</taxon>
    </lineage>
</organism>
<dbReference type="InterPro" id="IPR013325">
    <property type="entry name" value="RNA_pol_sigma_r2"/>
</dbReference>
<dbReference type="InterPro" id="IPR036388">
    <property type="entry name" value="WH-like_DNA-bd_sf"/>
</dbReference>
<dbReference type="InterPro" id="IPR007627">
    <property type="entry name" value="RNA_pol_sigma70_r2"/>
</dbReference>
<evidence type="ECO:0000313" key="8">
    <source>
        <dbReference type="EMBL" id="THF66068.1"/>
    </source>
</evidence>
<evidence type="ECO:0000259" key="6">
    <source>
        <dbReference type="Pfam" id="PF04542"/>
    </source>
</evidence>
<keyword evidence="2" id="KW-0805">Transcription regulation</keyword>